<proteinExistence type="predicted"/>
<accession>A0A5K7X2G6</accession>
<sequence length="246" mass="26121">MSRYLSAVLSLLLTSSFATAAPLAPLYNENADAVASPTYLTNFGNVGIAPAGSPFPTKSFEFNTQGNPESFFYDQIKFLVDDVGSPYAGTPYKQFQISFDLLTKQLIGSANLFNILLDAPGVAALRFENTGAVVVQNFTYTTVGQHADLAARHVDLALDLNLKRLSVALDGQEVYNAAANSATQLRSVRFSFGALSTDVVSDNAFVYVDNIQISAAVPEPSTMALAACVALACIARRRSSSGSLAP</sequence>
<organism evidence="3 4">
    <name type="scientific">Lacipirellula parvula</name>
    <dbReference type="NCBI Taxonomy" id="2650471"/>
    <lineage>
        <taxon>Bacteria</taxon>
        <taxon>Pseudomonadati</taxon>
        <taxon>Planctomycetota</taxon>
        <taxon>Planctomycetia</taxon>
        <taxon>Pirellulales</taxon>
        <taxon>Lacipirellulaceae</taxon>
        <taxon>Lacipirellula</taxon>
    </lineage>
</organism>
<keyword evidence="1" id="KW-0732">Signal</keyword>
<protein>
    <recommendedName>
        <fullName evidence="2">Ice-binding protein C-terminal domain-containing protein</fullName>
    </recommendedName>
</protein>
<keyword evidence="4" id="KW-1185">Reference proteome</keyword>
<evidence type="ECO:0000256" key="1">
    <source>
        <dbReference type="SAM" id="SignalP"/>
    </source>
</evidence>
<evidence type="ECO:0000313" key="3">
    <source>
        <dbReference type="EMBL" id="BBO30525.1"/>
    </source>
</evidence>
<feature type="domain" description="Ice-binding protein C-terminal" evidence="2">
    <location>
        <begin position="216"/>
        <end position="238"/>
    </location>
</feature>
<gene>
    <name evidence="3" type="ORF">PLANPX_0137</name>
</gene>
<dbReference type="EMBL" id="AP021861">
    <property type="protein sequence ID" value="BBO30525.1"/>
    <property type="molecule type" value="Genomic_DNA"/>
</dbReference>
<reference evidence="4" key="1">
    <citation type="submission" date="2019-10" db="EMBL/GenBank/DDBJ databases">
        <title>Lacipirellula parvula gen. nov., sp. nov., representing a lineage of planctomycetes widespread in freshwater anoxic habitats, and description of the family Lacipirellulaceae.</title>
        <authorList>
            <person name="Dedysh S.N."/>
            <person name="Kulichevskaya I.S."/>
            <person name="Beletsky A.V."/>
            <person name="Rakitin A.L."/>
            <person name="Mardanov A.V."/>
            <person name="Ivanova A.A."/>
            <person name="Saltykova V.X."/>
            <person name="Rijpstra W.I.C."/>
            <person name="Sinninghe Damste J.S."/>
            <person name="Ravin N.V."/>
        </authorList>
    </citation>
    <scope>NUCLEOTIDE SEQUENCE [LARGE SCALE GENOMIC DNA]</scope>
    <source>
        <strain evidence="4">PX69</strain>
    </source>
</reference>
<dbReference type="Proteomes" id="UP000326837">
    <property type="component" value="Chromosome"/>
</dbReference>
<feature type="chain" id="PRO_5025014540" description="Ice-binding protein C-terminal domain-containing protein" evidence="1">
    <location>
        <begin position="21"/>
        <end position="246"/>
    </location>
</feature>
<name>A0A5K7X2G6_9BACT</name>
<dbReference type="AlphaFoldDB" id="A0A5K7X2G6"/>
<dbReference type="InterPro" id="IPR013424">
    <property type="entry name" value="Ice-binding_C"/>
</dbReference>
<dbReference type="Pfam" id="PF07589">
    <property type="entry name" value="PEP-CTERM"/>
    <property type="match status" value="1"/>
</dbReference>
<dbReference type="RefSeq" id="WP_152096852.1">
    <property type="nucleotide sequence ID" value="NZ_AP021861.1"/>
</dbReference>
<feature type="signal peptide" evidence="1">
    <location>
        <begin position="1"/>
        <end position="20"/>
    </location>
</feature>
<evidence type="ECO:0000313" key="4">
    <source>
        <dbReference type="Proteomes" id="UP000326837"/>
    </source>
</evidence>
<evidence type="ECO:0000259" key="2">
    <source>
        <dbReference type="Pfam" id="PF07589"/>
    </source>
</evidence>
<dbReference type="KEGG" id="lpav:PLANPX_0137"/>